<dbReference type="InterPro" id="IPR001296">
    <property type="entry name" value="Glyco_trans_1"/>
</dbReference>
<protein>
    <submittedName>
        <fullName evidence="2">Glycosyltransferase</fullName>
        <ecNumber evidence="2">2.4.-.-</ecNumber>
    </submittedName>
</protein>
<evidence type="ECO:0000313" key="2">
    <source>
        <dbReference type="EMBL" id="MEJ5904784.1"/>
    </source>
</evidence>
<evidence type="ECO:0000313" key="3">
    <source>
        <dbReference type="Proteomes" id="UP001377692"/>
    </source>
</evidence>
<keyword evidence="2" id="KW-0808">Transferase</keyword>
<dbReference type="PANTHER" id="PTHR45947:SF15">
    <property type="entry name" value="TEICHURONIC ACID BIOSYNTHESIS GLYCOSYLTRANSFERASE TUAC-RELATED"/>
    <property type="match status" value="1"/>
</dbReference>
<sequence length="400" mass="44689">MRIAYFINQYPKVSHSFIRREILALERQGMEIQRIALRGWDAELQDDEDIAERGKTRYVLQHGLKGLLAPTLQVLRAEPRRFFATLWLALRLGQRADRAWPYHLVYLAEACQVLLWLQAFGAKHVHAHFGTNSTEVVMLAHALGGPAYSFTVHGPEEFDKPQFLHMGEKVRRAAFVAAVSSYGRSQLFRWVAHEHWEKVKVVHCGLERDFHAVAAVAAPSAPRLVCVGRLCEQKGQLLLIEAARLLAIQAIAFELVLAGDGEMREQIEALVAQHGLQAQVRITGWISSAQVREEILAARALVLPSFAEGLPVVIMEAMALRRPVLTTYVAGIPELVRQGENGWLFPAGTVEELAAAMADCLSQPADVLQRMGEAAYQRVLQRHDIDTEAAKLARYFKASA</sequence>
<feature type="domain" description="Glycosyl transferase family 1" evidence="1">
    <location>
        <begin position="221"/>
        <end position="378"/>
    </location>
</feature>
<reference evidence="2 3" key="1">
    <citation type="submission" date="2024-02" db="EMBL/GenBank/DDBJ databases">
        <title>Identification of pathogenicity and growth-promoting functions of Pseudomonas putida variants.</title>
        <authorList>
            <person name="Sun J."/>
        </authorList>
    </citation>
    <scope>NUCLEOTIDE SEQUENCE [LARGE SCALE GENOMIC DNA]</scope>
    <source>
        <strain evidence="2 3">A04</strain>
    </source>
</reference>
<comment type="caution">
    <text evidence="2">The sequence shown here is derived from an EMBL/GenBank/DDBJ whole genome shotgun (WGS) entry which is preliminary data.</text>
</comment>
<keyword evidence="2" id="KW-0328">Glycosyltransferase</keyword>
<keyword evidence="3" id="KW-1185">Reference proteome</keyword>
<evidence type="ECO:0000259" key="1">
    <source>
        <dbReference type="Pfam" id="PF00534"/>
    </source>
</evidence>
<accession>A0ABU8R4J1</accession>
<dbReference type="EC" id="2.4.-.-" evidence="2"/>
<proteinExistence type="predicted"/>
<organism evidence="2 3">
    <name type="scientific">Pseudomonas kermanshahensis</name>
    <dbReference type="NCBI Taxonomy" id="2745482"/>
    <lineage>
        <taxon>Bacteria</taxon>
        <taxon>Pseudomonadati</taxon>
        <taxon>Pseudomonadota</taxon>
        <taxon>Gammaproteobacteria</taxon>
        <taxon>Pseudomonadales</taxon>
        <taxon>Pseudomonadaceae</taxon>
        <taxon>Pseudomonas</taxon>
    </lineage>
</organism>
<dbReference type="RefSeq" id="WP_339549162.1">
    <property type="nucleotide sequence ID" value="NZ_JBBHLD010000005.1"/>
</dbReference>
<dbReference type="EMBL" id="JBBHLD010000005">
    <property type="protein sequence ID" value="MEJ5904784.1"/>
    <property type="molecule type" value="Genomic_DNA"/>
</dbReference>
<dbReference type="SUPFAM" id="SSF53756">
    <property type="entry name" value="UDP-Glycosyltransferase/glycogen phosphorylase"/>
    <property type="match status" value="1"/>
</dbReference>
<name>A0ABU8R4J1_9PSED</name>
<gene>
    <name evidence="2" type="ORF">V7V80_08855</name>
</gene>
<dbReference type="Proteomes" id="UP001377692">
    <property type="component" value="Unassembled WGS sequence"/>
</dbReference>
<dbReference type="Gene3D" id="3.40.50.2000">
    <property type="entry name" value="Glycogen Phosphorylase B"/>
    <property type="match status" value="2"/>
</dbReference>
<dbReference type="InterPro" id="IPR050194">
    <property type="entry name" value="Glycosyltransferase_grp1"/>
</dbReference>
<dbReference type="GO" id="GO:0016757">
    <property type="term" value="F:glycosyltransferase activity"/>
    <property type="evidence" value="ECO:0007669"/>
    <property type="project" value="UniProtKB-KW"/>
</dbReference>
<dbReference type="Pfam" id="PF00534">
    <property type="entry name" value="Glycos_transf_1"/>
    <property type="match status" value="1"/>
</dbReference>
<dbReference type="PANTHER" id="PTHR45947">
    <property type="entry name" value="SULFOQUINOVOSYL TRANSFERASE SQD2"/>
    <property type="match status" value="1"/>
</dbReference>